<feature type="transmembrane region" description="Helical" evidence="1">
    <location>
        <begin position="109"/>
        <end position="128"/>
    </location>
</feature>
<keyword evidence="1" id="KW-1133">Transmembrane helix</keyword>
<keyword evidence="1" id="KW-0472">Membrane</keyword>
<organism evidence="2 3">
    <name type="scientific">Wickerhamomyces pijperi</name>
    <name type="common">Yeast</name>
    <name type="synonym">Pichia pijperi</name>
    <dbReference type="NCBI Taxonomy" id="599730"/>
    <lineage>
        <taxon>Eukaryota</taxon>
        <taxon>Fungi</taxon>
        <taxon>Dikarya</taxon>
        <taxon>Ascomycota</taxon>
        <taxon>Saccharomycotina</taxon>
        <taxon>Saccharomycetes</taxon>
        <taxon>Phaffomycetales</taxon>
        <taxon>Wickerhamomycetaceae</taxon>
        <taxon>Wickerhamomyces</taxon>
    </lineage>
</organism>
<dbReference type="Proteomes" id="UP000774326">
    <property type="component" value="Unassembled WGS sequence"/>
</dbReference>
<dbReference type="EMBL" id="JAEUBG010000862">
    <property type="protein sequence ID" value="KAH3687336.1"/>
    <property type="molecule type" value="Genomic_DNA"/>
</dbReference>
<sequence length="171" mass="20283">MSLKERITQTTTRSSMFITSEEILTLIQALTKDSSLRFNTDQISLVERFTSCYPNNTFKKEELTSILNELLGVNCEDLYTPLNTAVNTRKDIDHHIKNQNLQIPTTDFFNWKLSLVFLILSILFYFNLKLLLKWILTTLFFTPLNSSELYWWQSHVNIEKLIWKLRDYAFE</sequence>
<keyword evidence="3" id="KW-1185">Reference proteome</keyword>
<reference evidence="2" key="2">
    <citation type="submission" date="2021-01" db="EMBL/GenBank/DDBJ databases">
        <authorList>
            <person name="Schikora-Tamarit M.A."/>
        </authorList>
    </citation>
    <scope>NUCLEOTIDE SEQUENCE</scope>
    <source>
        <strain evidence="2">CBS2887</strain>
    </source>
</reference>
<dbReference type="AlphaFoldDB" id="A0A9P8TQX0"/>
<evidence type="ECO:0000313" key="3">
    <source>
        <dbReference type="Proteomes" id="UP000774326"/>
    </source>
</evidence>
<gene>
    <name evidence="2" type="ORF">WICPIJ_001680</name>
</gene>
<keyword evidence="1" id="KW-0812">Transmembrane</keyword>
<evidence type="ECO:0000313" key="2">
    <source>
        <dbReference type="EMBL" id="KAH3687336.1"/>
    </source>
</evidence>
<name>A0A9P8TQX0_WICPI</name>
<proteinExistence type="predicted"/>
<protein>
    <submittedName>
        <fullName evidence="2">Uncharacterized protein</fullName>
    </submittedName>
</protein>
<comment type="caution">
    <text evidence="2">The sequence shown here is derived from an EMBL/GenBank/DDBJ whole genome shotgun (WGS) entry which is preliminary data.</text>
</comment>
<evidence type="ECO:0000256" key="1">
    <source>
        <dbReference type="SAM" id="Phobius"/>
    </source>
</evidence>
<accession>A0A9P8TQX0</accession>
<reference evidence="2" key="1">
    <citation type="journal article" date="2021" name="Open Biol.">
        <title>Shared evolutionary footprints suggest mitochondrial oxidative damage underlies multiple complex I losses in fungi.</title>
        <authorList>
            <person name="Schikora-Tamarit M.A."/>
            <person name="Marcet-Houben M."/>
            <person name="Nosek J."/>
            <person name="Gabaldon T."/>
        </authorList>
    </citation>
    <scope>NUCLEOTIDE SEQUENCE</scope>
    <source>
        <strain evidence="2">CBS2887</strain>
    </source>
</reference>